<dbReference type="GO" id="GO:0008892">
    <property type="term" value="F:guanine deaminase activity"/>
    <property type="evidence" value="ECO:0007669"/>
    <property type="project" value="UniProtKB-UniRule"/>
</dbReference>
<dbReference type="SUPFAM" id="SSF51556">
    <property type="entry name" value="Metallo-dependent hydrolases"/>
    <property type="match status" value="1"/>
</dbReference>
<comment type="similarity">
    <text evidence="2 9">Belongs to the metallo-dependent hydrolases superfamily. ATZ/TRZ family.</text>
</comment>
<dbReference type="UniPathway" id="UPA00603">
    <property type="reaction ID" value="UER00660"/>
</dbReference>
<dbReference type="Proteomes" id="UP000663842">
    <property type="component" value="Unassembled WGS sequence"/>
</dbReference>
<dbReference type="Gene3D" id="3.20.20.140">
    <property type="entry name" value="Metal-dependent hydrolases"/>
    <property type="match status" value="1"/>
</dbReference>
<comment type="pathway">
    <text evidence="1 9">Purine metabolism; guanine degradation; xanthine from guanine: step 1/1.</text>
</comment>
<dbReference type="GO" id="GO:0008270">
    <property type="term" value="F:zinc ion binding"/>
    <property type="evidence" value="ECO:0007669"/>
    <property type="project" value="UniProtKB-UniRule"/>
</dbReference>
<dbReference type="Proteomes" id="UP000663866">
    <property type="component" value="Unassembled WGS sequence"/>
</dbReference>
<keyword evidence="15" id="KW-1185">Reference proteome</keyword>
<evidence type="ECO:0000313" key="16">
    <source>
        <dbReference type="Proteomes" id="UP000663887"/>
    </source>
</evidence>
<keyword evidence="7 9" id="KW-0862">Zinc</keyword>
<comment type="catalytic activity">
    <reaction evidence="8 9">
        <text>guanine + H2O + H(+) = xanthine + NH4(+)</text>
        <dbReference type="Rhea" id="RHEA:14665"/>
        <dbReference type="ChEBI" id="CHEBI:15377"/>
        <dbReference type="ChEBI" id="CHEBI:15378"/>
        <dbReference type="ChEBI" id="CHEBI:16235"/>
        <dbReference type="ChEBI" id="CHEBI:17712"/>
        <dbReference type="ChEBI" id="CHEBI:28938"/>
        <dbReference type="EC" id="3.5.4.3"/>
    </reaction>
</comment>
<evidence type="ECO:0000259" key="10">
    <source>
        <dbReference type="Pfam" id="PF01979"/>
    </source>
</evidence>
<dbReference type="Gene3D" id="2.30.40.10">
    <property type="entry name" value="Urease, subunit C, domain 1"/>
    <property type="match status" value="1"/>
</dbReference>
<protein>
    <recommendedName>
        <fullName evidence="4 9">Guanine deaminase</fullName>
        <shortName evidence="9">Guanase</shortName>
        <ecNumber evidence="3 9">3.5.4.3</ecNumber>
    </recommendedName>
    <alternativeName>
        <fullName evidence="9">Guanine aminohydrolase</fullName>
    </alternativeName>
</protein>
<dbReference type="EMBL" id="CAJNRG010013161">
    <property type="protein sequence ID" value="CAF2146054.1"/>
    <property type="molecule type" value="Genomic_DNA"/>
</dbReference>
<evidence type="ECO:0000256" key="8">
    <source>
        <dbReference type="ARBA" id="ARBA00051148"/>
    </source>
</evidence>
<comment type="caution">
    <text evidence="12">The sequence shown here is derived from an EMBL/GenBank/DDBJ whole genome shotgun (WGS) entry which is preliminary data.</text>
</comment>
<evidence type="ECO:0000313" key="14">
    <source>
        <dbReference type="EMBL" id="CAF4177211.1"/>
    </source>
</evidence>
<organism evidence="12 16">
    <name type="scientific">Rotaria magnacalcarata</name>
    <dbReference type="NCBI Taxonomy" id="392030"/>
    <lineage>
        <taxon>Eukaryota</taxon>
        <taxon>Metazoa</taxon>
        <taxon>Spiralia</taxon>
        <taxon>Gnathifera</taxon>
        <taxon>Rotifera</taxon>
        <taxon>Eurotatoria</taxon>
        <taxon>Bdelloidea</taxon>
        <taxon>Philodinida</taxon>
        <taxon>Philodinidae</taxon>
        <taxon>Rotaria</taxon>
    </lineage>
</organism>
<dbReference type="EMBL" id="CAJNRF010008254">
    <property type="protein sequence ID" value="CAF2099898.1"/>
    <property type="molecule type" value="Genomic_DNA"/>
</dbReference>
<evidence type="ECO:0000256" key="7">
    <source>
        <dbReference type="ARBA" id="ARBA00022833"/>
    </source>
</evidence>
<dbReference type="FunFam" id="3.20.20.140:FF:000022">
    <property type="entry name" value="Guanine deaminase"/>
    <property type="match status" value="1"/>
</dbReference>
<evidence type="ECO:0000313" key="12">
    <source>
        <dbReference type="EMBL" id="CAF2146054.1"/>
    </source>
</evidence>
<evidence type="ECO:0000313" key="11">
    <source>
        <dbReference type="EMBL" id="CAF2099898.1"/>
    </source>
</evidence>
<dbReference type="GO" id="GO:0005829">
    <property type="term" value="C:cytosol"/>
    <property type="evidence" value="ECO:0007669"/>
    <property type="project" value="TreeGrafter"/>
</dbReference>
<evidence type="ECO:0000256" key="3">
    <source>
        <dbReference type="ARBA" id="ARBA00012781"/>
    </source>
</evidence>
<evidence type="ECO:0000256" key="6">
    <source>
        <dbReference type="ARBA" id="ARBA00022801"/>
    </source>
</evidence>
<evidence type="ECO:0000256" key="2">
    <source>
        <dbReference type="ARBA" id="ARBA00006745"/>
    </source>
</evidence>
<accession>A0A816XFG5</accession>
<dbReference type="EC" id="3.5.4.3" evidence="3 9"/>
<dbReference type="EMBL" id="CAJOBF010005493">
    <property type="protein sequence ID" value="CAF4177211.1"/>
    <property type="molecule type" value="Genomic_DNA"/>
</dbReference>
<evidence type="ECO:0000256" key="5">
    <source>
        <dbReference type="ARBA" id="ARBA00022723"/>
    </source>
</evidence>
<dbReference type="InterPro" id="IPR006680">
    <property type="entry name" value="Amidohydro-rel"/>
</dbReference>
<dbReference type="EMBL" id="CAJOBG010000782">
    <property type="protein sequence ID" value="CAF3857461.1"/>
    <property type="molecule type" value="Genomic_DNA"/>
</dbReference>
<evidence type="ECO:0000256" key="4">
    <source>
        <dbReference type="ARBA" id="ARBA00014514"/>
    </source>
</evidence>
<evidence type="ECO:0000313" key="13">
    <source>
        <dbReference type="EMBL" id="CAF3857461.1"/>
    </source>
</evidence>
<dbReference type="AlphaFoldDB" id="A0A816XFG5"/>
<reference evidence="12" key="1">
    <citation type="submission" date="2021-02" db="EMBL/GenBank/DDBJ databases">
        <authorList>
            <person name="Nowell W R."/>
        </authorList>
    </citation>
    <scope>NUCLEOTIDE SEQUENCE</scope>
</reference>
<dbReference type="PANTHER" id="PTHR11271">
    <property type="entry name" value="GUANINE DEAMINASE"/>
    <property type="match status" value="1"/>
</dbReference>
<dbReference type="Pfam" id="PF01979">
    <property type="entry name" value="Amidohydro_1"/>
    <property type="match status" value="1"/>
</dbReference>
<dbReference type="InterPro" id="IPR014311">
    <property type="entry name" value="Guanine_deaminase"/>
</dbReference>
<comment type="cofactor">
    <cofactor evidence="9">
        <name>Zn(2+)</name>
        <dbReference type="ChEBI" id="CHEBI:29105"/>
    </cofactor>
    <text evidence="9">Binds 1 zinc ion per subunit.</text>
</comment>
<dbReference type="SUPFAM" id="SSF51338">
    <property type="entry name" value="Composite domain of metallo-dependent hydrolases"/>
    <property type="match status" value="1"/>
</dbReference>
<dbReference type="GO" id="GO:0006147">
    <property type="term" value="P:guanine catabolic process"/>
    <property type="evidence" value="ECO:0007669"/>
    <property type="project" value="UniProtKB-UniRule"/>
</dbReference>
<name>A0A816XFG5_9BILA</name>
<dbReference type="Proteomes" id="UP000663856">
    <property type="component" value="Unassembled WGS sequence"/>
</dbReference>
<dbReference type="InterPro" id="IPR011059">
    <property type="entry name" value="Metal-dep_hydrolase_composite"/>
</dbReference>
<dbReference type="PANTHER" id="PTHR11271:SF6">
    <property type="entry name" value="GUANINE DEAMINASE"/>
    <property type="match status" value="1"/>
</dbReference>
<keyword evidence="5 9" id="KW-0479">Metal-binding</keyword>
<dbReference type="InterPro" id="IPR051607">
    <property type="entry name" value="Metallo-dep_hydrolases"/>
</dbReference>
<dbReference type="InterPro" id="IPR032466">
    <property type="entry name" value="Metal_Hydrolase"/>
</dbReference>
<proteinExistence type="inferred from homology"/>
<sequence>MANQKYVFYGTIIDTPDPSTLRIRKEHICVVNQGRIELIQPFANRNLDEHQDVTFIKLSESQFICPGFVDLHCHAPQYRQAGSATEVPLLEWLRKFTFPKEARCSDPLYARDLYTKLVSRLLRNGTTTTQYFATIHLEATKILAEICQEKGQRAYIGKVCADQNSPDFYVETTDESIRNTEELIHYVHQMQKGRDVAGINALIHPVITPRFIPTCSISLLSQLGQLAKKHDVHVQSHIAETADEVAFVHDLYPSIGNGRDVAIFRETGLLTSKAVFAHGIYLADNEIDEMAASGSAVASCPIANFLFSKGLTAIEHCTKRGLNVGLGTDIGGAYASSMLPVMRAAVFAHRTMDFVSFDRSHAALPCFPEHKDAIIDFKFAYYLATLGGARALNIDSQIGSFEVRKQFDALLIDCNRENQAFDYWKDDEMDILFEKWMNAGDDRNITGVWVQGVKVG</sequence>
<evidence type="ECO:0000313" key="15">
    <source>
        <dbReference type="Proteomes" id="UP000663866"/>
    </source>
</evidence>
<dbReference type="Proteomes" id="UP000663887">
    <property type="component" value="Unassembled WGS sequence"/>
</dbReference>
<evidence type="ECO:0000256" key="9">
    <source>
        <dbReference type="RuleBase" id="RU366009"/>
    </source>
</evidence>
<feature type="domain" description="Amidohydrolase-related" evidence="10">
    <location>
        <begin position="63"/>
        <end position="453"/>
    </location>
</feature>
<evidence type="ECO:0000256" key="1">
    <source>
        <dbReference type="ARBA" id="ARBA00004984"/>
    </source>
</evidence>
<comment type="function">
    <text evidence="9">Catalyzes the hydrolytic deamination of guanine, producing xanthine and ammonia.</text>
</comment>
<gene>
    <name evidence="13" type="ORF">OVN521_LOCUS7191</name>
    <name evidence="14" type="ORF">UXM345_LOCUS26634</name>
    <name evidence="11" type="ORF">WKI299_LOCUS20022</name>
    <name evidence="12" type="ORF">XDN619_LOCUS27740</name>
</gene>
<keyword evidence="6 9" id="KW-0378">Hydrolase</keyword>
<dbReference type="NCBIfam" id="TIGR02967">
    <property type="entry name" value="guan_deamin"/>
    <property type="match status" value="1"/>
</dbReference>